<reference evidence="9" key="1">
    <citation type="journal article" date="2015" name="Genome">
        <title>Whole Genome Sequence of the Non-Microcystin-Producing Microcystis aeruginosa Strain NIES-44.</title>
        <authorList>
            <person name="Okano K."/>
            <person name="Miyata N."/>
            <person name="Ozaki Y."/>
        </authorList>
    </citation>
    <scope>NUCLEOTIDE SEQUENCE [LARGE SCALE GENOMIC DNA]</scope>
    <source>
        <strain evidence="9">NIES-44</strain>
    </source>
</reference>
<name>A0A0A1VVW0_MICAE</name>
<evidence type="ECO:0008006" key="10">
    <source>
        <dbReference type="Google" id="ProtNLM"/>
    </source>
</evidence>
<evidence type="ECO:0000256" key="5">
    <source>
        <dbReference type="ARBA" id="ARBA00022801"/>
    </source>
</evidence>
<evidence type="ECO:0000256" key="1">
    <source>
        <dbReference type="ARBA" id="ARBA00006620"/>
    </source>
</evidence>
<evidence type="ECO:0000256" key="4">
    <source>
        <dbReference type="ARBA" id="ARBA00022759"/>
    </source>
</evidence>
<dbReference type="EMBL" id="BBPA01000051">
    <property type="protein sequence ID" value="GAL93922.1"/>
    <property type="molecule type" value="Genomic_DNA"/>
</dbReference>
<evidence type="ECO:0000256" key="2">
    <source>
        <dbReference type="ARBA" id="ARBA00022649"/>
    </source>
</evidence>
<dbReference type="InterPro" id="IPR012933">
    <property type="entry name" value="HicA_mRNA_interferase"/>
</dbReference>
<keyword evidence="6" id="KW-0694">RNA-binding</keyword>
<dbReference type="GeneID" id="66706523"/>
<keyword evidence="4" id="KW-0255">Endonuclease</keyword>
<dbReference type="Proteomes" id="UP000030321">
    <property type="component" value="Unassembled WGS sequence"/>
</dbReference>
<evidence type="ECO:0000256" key="6">
    <source>
        <dbReference type="ARBA" id="ARBA00022884"/>
    </source>
</evidence>
<keyword evidence="3" id="KW-0540">Nuclease</keyword>
<keyword evidence="7" id="KW-0346">Stress response</keyword>
<evidence type="ECO:0000256" key="7">
    <source>
        <dbReference type="ARBA" id="ARBA00023016"/>
    </source>
</evidence>
<dbReference type="InterPro" id="IPR038570">
    <property type="entry name" value="HicA_sf"/>
</dbReference>
<gene>
    <name evidence="8" type="ORF">N44_02502</name>
</gene>
<evidence type="ECO:0000313" key="8">
    <source>
        <dbReference type="EMBL" id="GAL93922.1"/>
    </source>
</evidence>
<dbReference type="RefSeq" id="WP_002782277.1">
    <property type="nucleotide sequence ID" value="NZ_BBPA01000051.1"/>
</dbReference>
<keyword evidence="5" id="KW-0378">Hydrolase</keyword>
<protein>
    <recommendedName>
        <fullName evidence="10">YcfA family protein</fullName>
    </recommendedName>
</protein>
<dbReference type="Pfam" id="PF07927">
    <property type="entry name" value="HicA_toxin"/>
    <property type="match status" value="1"/>
</dbReference>
<dbReference type="GO" id="GO:0016787">
    <property type="term" value="F:hydrolase activity"/>
    <property type="evidence" value="ECO:0007669"/>
    <property type="project" value="UniProtKB-KW"/>
</dbReference>
<evidence type="ECO:0000256" key="3">
    <source>
        <dbReference type="ARBA" id="ARBA00022722"/>
    </source>
</evidence>
<dbReference type="SUPFAM" id="SSF54786">
    <property type="entry name" value="YcfA/nrd intein domain"/>
    <property type="match status" value="1"/>
</dbReference>
<accession>A0A0A1VVW0</accession>
<dbReference type="AlphaFoldDB" id="A0A0A1VVW0"/>
<comment type="caution">
    <text evidence="8">The sequence shown here is derived from an EMBL/GenBank/DDBJ whole genome shotgun (WGS) entry which is preliminary data.</text>
</comment>
<keyword evidence="2" id="KW-1277">Toxin-antitoxin system</keyword>
<dbReference type="GO" id="GO:0004519">
    <property type="term" value="F:endonuclease activity"/>
    <property type="evidence" value="ECO:0007669"/>
    <property type="project" value="UniProtKB-KW"/>
</dbReference>
<sequence length="59" mass="6871">MKRQELEKKLRKAGCYLKREGASHSLWINPQTGVIEAVPRHTEIKEFLAQKILRNLNAQ</sequence>
<organism evidence="8 9">
    <name type="scientific">Microcystis aeruginosa NIES-44</name>
    <dbReference type="NCBI Taxonomy" id="449439"/>
    <lineage>
        <taxon>Bacteria</taxon>
        <taxon>Bacillati</taxon>
        <taxon>Cyanobacteriota</taxon>
        <taxon>Cyanophyceae</taxon>
        <taxon>Oscillatoriophycideae</taxon>
        <taxon>Chroococcales</taxon>
        <taxon>Microcystaceae</taxon>
        <taxon>Microcystis</taxon>
    </lineage>
</organism>
<proteinExistence type="inferred from homology"/>
<dbReference type="Gene3D" id="3.30.920.30">
    <property type="entry name" value="Hypothetical protein"/>
    <property type="match status" value="1"/>
</dbReference>
<dbReference type="GO" id="GO:0003729">
    <property type="term" value="F:mRNA binding"/>
    <property type="evidence" value="ECO:0007669"/>
    <property type="project" value="InterPro"/>
</dbReference>
<comment type="similarity">
    <text evidence="1">Belongs to the HicA mRNA interferase family.</text>
</comment>
<evidence type="ECO:0000313" key="9">
    <source>
        <dbReference type="Proteomes" id="UP000030321"/>
    </source>
</evidence>